<keyword evidence="5" id="KW-0472">Membrane</keyword>
<name>A0AAV8Q7J3_ENSVE</name>
<evidence type="ECO:0000256" key="1">
    <source>
        <dbReference type="ARBA" id="ARBA00009748"/>
    </source>
</evidence>
<reference evidence="7 8" key="1">
    <citation type="submission" date="2022-12" db="EMBL/GenBank/DDBJ databases">
        <title>Chromosome-scale assembly of the Ensete ventricosum genome.</title>
        <authorList>
            <person name="Dussert Y."/>
            <person name="Stocks J."/>
            <person name="Wendawek A."/>
            <person name="Woldeyes F."/>
            <person name="Nichols R.A."/>
            <person name="Borrell J.S."/>
        </authorList>
    </citation>
    <scope>NUCLEOTIDE SEQUENCE [LARGE SCALE GENOMIC DNA]</scope>
    <source>
        <strain evidence="8">cv. Maze</strain>
        <tissue evidence="7">Seeds</tissue>
    </source>
</reference>
<evidence type="ECO:0000256" key="3">
    <source>
        <dbReference type="ARBA" id="ARBA00023157"/>
    </source>
</evidence>
<dbReference type="InterPro" id="IPR016140">
    <property type="entry name" value="Bifunc_inhib/LTP/seed_store"/>
</dbReference>
<dbReference type="InterPro" id="IPR000528">
    <property type="entry name" value="Plant_nsLTP"/>
</dbReference>
<feature type="domain" description="Bifunctional inhibitor/plant lipid transfer protein/seed storage helical" evidence="6">
    <location>
        <begin position="108"/>
        <end position="185"/>
    </location>
</feature>
<keyword evidence="5" id="KW-0812">Transmembrane</keyword>
<dbReference type="SUPFAM" id="SSF47699">
    <property type="entry name" value="Bifunctional inhibitor/lipid-transfer protein/seed storage 2S albumin"/>
    <property type="match status" value="1"/>
</dbReference>
<keyword evidence="8" id="KW-1185">Reference proteome</keyword>
<evidence type="ECO:0000313" key="8">
    <source>
        <dbReference type="Proteomes" id="UP001222027"/>
    </source>
</evidence>
<keyword evidence="3" id="KW-1015">Disulfide bond</keyword>
<dbReference type="AlphaFoldDB" id="A0AAV8Q7J3"/>
<keyword evidence="4" id="KW-0325">Glycoprotein</keyword>
<dbReference type="PRINTS" id="PR00382">
    <property type="entry name" value="LIPIDTRNSFER"/>
</dbReference>
<gene>
    <name evidence="7" type="ORF">OPV22_028170</name>
</gene>
<organism evidence="7 8">
    <name type="scientific">Ensete ventricosum</name>
    <name type="common">Abyssinian banana</name>
    <name type="synonym">Musa ensete</name>
    <dbReference type="NCBI Taxonomy" id="4639"/>
    <lineage>
        <taxon>Eukaryota</taxon>
        <taxon>Viridiplantae</taxon>
        <taxon>Streptophyta</taxon>
        <taxon>Embryophyta</taxon>
        <taxon>Tracheophyta</taxon>
        <taxon>Spermatophyta</taxon>
        <taxon>Magnoliopsida</taxon>
        <taxon>Liliopsida</taxon>
        <taxon>Zingiberales</taxon>
        <taxon>Musaceae</taxon>
        <taxon>Ensete</taxon>
    </lineage>
</organism>
<dbReference type="Proteomes" id="UP001222027">
    <property type="component" value="Unassembled WGS sequence"/>
</dbReference>
<dbReference type="SMART" id="SM00499">
    <property type="entry name" value="AAI"/>
    <property type="match status" value="1"/>
</dbReference>
<comment type="caution">
    <text evidence="7">The sequence shown here is derived from an EMBL/GenBank/DDBJ whole genome shotgun (WGS) entry which is preliminary data.</text>
</comment>
<accession>A0AAV8Q7J3</accession>
<evidence type="ECO:0000313" key="7">
    <source>
        <dbReference type="EMBL" id="KAJ8465618.1"/>
    </source>
</evidence>
<dbReference type="InterPro" id="IPR036312">
    <property type="entry name" value="Bifun_inhib/LTP/seed_sf"/>
</dbReference>
<evidence type="ECO:0000259" key="6">
    <source>
        <dbReference type="SMART" id="SM00499"/>
    </source>
</evidence>
<dbReference type="GO" id="GO:0006869">
    <property type="term" value="P:lipid transport"/>
    <property type="evidence" value="ECO:0007669"/>
    <property type="project" value="InterPro"/>
</dbReference>
<dbReference type="Gene3D" id="1.10.110.10">
    <property type="entry name" value="Plant lipid-transfer and hydrophobic proteins"/>
    <property type="match status" value="1"/>
</dbReference>
<dbReference type="InterPro" id="IPR043325">
    <property type="entry name" value="LTSS"/>
</dbReference>
<proteinExistence type="inferred from homology"/>
<comment type="similarity">
    <text evidence="1">Belongs to the plant LTP family.</text>
</comment>
<dbReference type="EMBL" id="JAQQAF010000008">
    <property type="protein sequence ID" value="KAJ8465618.1"/>
    <property type="molecule type" value="Genomic_DNA"/>
</dbReference>
<feature type="transmembrane region" description="Helical" evidence="5">
    <location>
        <begin position="235"/>
        <end position="258"/>
    </location>
</feature>
<evidence type="ECO:0000256" key="2">
    <source>
        <dbReference type="ARBA" id="ARBA00022729"/>
    </source>
</evidence>
<keyword evidence="2" id="KW-0732">Signal</keyword>
<dbReference type="CDD" id="cd00010">
    <property type="entry name" value="AAI_LTSS"/>
    <property type="match status" value="1"/>
</dbReference>
<protein>
    <recommendedName>
        <fullName evidence="6">Bifunctional inhibitor/plant lipid transfer protein/seed storage helical domain-containing protein</fullName>
    </recommendedName>
</protein>
<evidence type="ECO:0000256" key="5">
    <source>
        <dbReference type="SAM" id="Phobius"/>
    </source>
</evidence>
<keyword evidence="5" id="KW-1133">Transmembrane helix</keyword>
<evidence type="ECO:0000256" key="4">
    <source>
        <dbReference type="ARBA" id="ARBA00023180"/>
    </source>
</evidence>
<feature type="transmembrane region" description="Helical" evidence="5">
    <location>
        <begin position="79"/>
        <end position="102"/>
    </location>
</feature>
<dbReference type="Pfam" id="PF14368">
    <property type="entry name" value="LTP_2"/>
    <property type="match status" value="1"/>
</dbReference>
<dbReference type="PANTHER" id="PTHR33044">
    <property type="entry name" value="BIFUNCTIONAL INHIBITOR/LIPID-TRANSFER PROTEIN/SEED STORAGE 2S ALBUMIN SUPERFAMILY PROTEIN-RELATED"/>
    <property type="match status" value="1"/>
</dbReference>
<feature type="transmembrane region" description="Helical" evidence="5">
    <location>
        <begin position="199"/>
        <end position="223"/>
    </location>
</feature>
<sequence length="323" mass="33921">MSEIDIEEKDGPLGIGGLRRCDVMDSSLASFEHSRRFTSIKVSDPQSPQSLALSKVLFFHQKNSMEVEEKPPFVMESKLARLALVAGLMAVYALSVSAAVAAPPPADCSSVVSSLLDCLPYVTNGSDTASPSKECCAGVASVVSQSPVCICQSLDEASNLGIALNITRVLGLPVACSVRAPKVHCDGTCCTPTSIARSITITIAIAIRTTAISGVPSLVLASLLCSPPLRRWPRLLISAAAAVLAVACVLQALALAAYDVGGVKRGFVVQGRVFRDTCRAGFETPASTYIRGAKVRVECRSEVIGTTIAILRAQLITREPTTS</sequence>
<dbReference type="GO" id="GO:0008289">
    <property type="term" value="F:lipid binding"/>
    <property type="evidence" value="ECO:0007669"/>
    <property type="project" value="InterPro"/>
</dbReference>